<keyword evidence="5 7" id="KW-0119">Carbohydrate metabolism</keyword>
<evidence type="ECO:0000256" key="7">
    <source>
        <dbReference type="PIRNR" id="PIRNR004682"/>
    </source>
</evidence>
<feature type="active site" description="Proton donor" evidence="8">
    <location>
        <position position="15"/>
    </location>
</feature>
<dbReference type="RefSeq" id="WP_151080196.1">
    <property type="nucleotide sequence ID" value="NZ_CP047647.1"/>
</dbReference>
<protein>
    <recommendedName>
        <fullName evidence="6 7">D,D-heptose 1,7-bisphosphate phosphatase</fullName>
        <ecNumber evidence="7">3.1.3.-</ecNumber>
    </recommendedName>
</protein>
<dbReference type="SUPFAM" id="SSF56784">
    <property type="entry name" value="HAD-like"/>
    <property type="match status" value="1"/>
</dbReference>
<evidence type="ECO:0000256" key="10">
    <source>
        <dbReference type="PIRSR" id="PIRSR004682-4"/>
    </source>
</evidence>
<dbReference type="AlphaFoldDB" id="A0A7L5A2P9"/>
<sequence length="179" mass="19043">MNDFASAKAVFLDRDGVLNAEIGDYVWRPADFVVLPGVPEALHALHAAGYRLIVVTNQAGIAKGLYGPADVAACHQKLQEACGGIIDAFYYAPGHPSVSESLMRKPGSLMLERAIARFRLDPSQCWMVGDRARDLEAGARAGVRGILVGETEPVAGAPHLANLPAAAAYILRHDSARQA</sequence>
<proteinExistence type="inferred from homology"/>
<dbReference type="NCBIfam" id="TIGR01656">
    <property type="entry name" value="Histidinol-ppas"/>
    <property type="match status" value="1"/>
</dbReference>
<dbReference type="GO" id="GO:0005737">
    <property type="term" value="C:cytoplasm"/>
    <property type="evidence" value="ECO:0007669"/>
    <property type="project" value="UniProtKB-SubCell"/>
</dbReference>
<feature type="binding site" evidence="10">
    <location>
        <position position="15"/>
    </location>
    <ligand>
        <name>Mg(2+)</name>
        <dbReference type="ChEBI" id="CHEBI:18420"/>
    </ligand>
</feature>
<dbReference type="InterPro" id="IPR023214">
    <property type="entry name" value="HAD_sf"/>
</dbReference>
<dbReference type="PANTHER" id="PTHR42891">
    <property type="entry name" value="D-GLYCERO-BETA-D-MANNO-HEPTOSE-1,7-BISPHOSPHATE 7-PHOSPHATASE"/>
    <property type="match status" value="1"/>
</dbReference>
<dbReference type="CDD" id="cd07503">
    <property type="entry name" value="HAD_HisB-N"/>
    <property type="match status" value="1"/>
</dbReference>
<name>A0A7L5A2P9_9BACT</name>
<evidence type="ECO:0000256" key="9">
    <source>
        <dbReference type="PIRSR" id="PIRSR004682-3"/>
    </source>
</evidence>
<dbReference type="GO" id="GO:0005975">
    <property type="term" value="P:carbohydrate metabolic process"/>
    <property type="evidence" value="ECO:0007669"/>
    <property type="project" value="InterPro"/>
</dbReference>
<dbReference type="InterPro" id="IPR036412">
    <property type="entry name" value="HAD-like_sf"/>
</dbReference>
<gene>
    <name evidence="11" type="ORF">F0P96_17340</name>
</gene>
<dbReference type="NCBIfam" id="TIGR01662">
    <property type="entry name" value="HAD-SF-IIIA"/>
    <property type="match status" value="1"/>
</dbReference>
<feature type="site" description="Contributes to substrate recognition" evidence="9">
    <location>
        <position position="104"/>
    </location>
</feature>
<evidence type="ECO:0000256" key="6">
    <source>
        <dbReference type="ARBA" id="ARBA00031828"/>
    </source>
</evidence>
<feature type="binding site" evidence="10">
    <location>
        <position position="13"/>
    </location>
    <ligand>
        <name>Mg(2+)</name>
        <dbReference type="ChEBI" id="CHEBI:18420"/>
    </ligand>
</feature>
<feature type="site" description="Stabilizes the phosphoryl group" evidence="9">
    <location>
        <position position="56"/>
    </location>
</feature>
<dbReference type="GO" id="GO:0016791">
    <property type="term" value="F:phosphatase activity"/>
    <property type="evidence" value="ECO:0007669"/>
    <property type="project" value="InterPro"/>
</dbReference>
<comment type="caution">
    <text evidence="11">The sequence shown here is derived from an EMBL/GenBank/DDBJ whole genome shotgun (WGS) entry which is preliminary data.</text>
</comment>
<feature type="binding site" evidence="10">
    <location>
        <position position="130"/>
    </location>
    <ligand>
        <name>Mg(2+)</name>
        <dbReference type="ChEBI" id="CHEBI:18420"/>
    </ligand>
</feature>
<dbReference type="Gene3D" id="3.40.50.1000">
    <property type="entry name" value="HAD superfamily/HAD-like"/>
    <property type="match status" value="1"/>
</dbReference>
<evidence type="ECO:0000313" key="11">
    <source>
        <dbReference type="EMBL" id="KAA9327013.1"/>
    </source>
</evidence>
<dbReference type="PIRSF" id="PIRSF004682">
    <property type="entry name" value="GmhB"/>
    <property type="match status" value="1"/>
</dbReference>
<evidence type="ECO:0000256" key="2">
    <source>
        <dbReference type="ARBA" id="ARBA00022490"/>
    </source>
</evidence>
<keyword evidence="4 7" id="KW-0378">Hydrolase</keyword>
<evidence type="ECO:0000256" key="5">
    <source>
        <dbReference type="ARBA" id="ARBA00023277"/>
    </source>
</evidence>
<keyword evidence="12" id="KW-1185">Reference proteome</keyword>
<organism evidence="11 12">
    <name type="scientific">Hymenobacter busanensis</name>
    <dbReference type="NCBI Taxonomy" id="2607656"/>
    <lineage>
        <taxon>Bacteria</taxon>
        <taxon>Pseudomonadati</taxon>
        <taxon>Bacteroidota</taxon>
        <taxon>Cytophagia</taxon>
        <taxon>Cytophagales</taxon>
        <taxon>Hymenobacteraceae</taxon>
        <taxon>Hymenobacter</taxon>
    </lineage>
</organism>
<evidence type="ECO:0000256" key="3">
    <source>
        <dbReference type="ARBA" id="ARBA00022723"/>
    </source>
</evidence>
<comment type="subcellular location">
    <subcellularLocation>
        <location evidence="1 7">Cytoplasm</location>
    </subcellularLocation>
</comment>
<evidence type="ECO:0000313" key="12">
    <source>
        <dbReference type="Proteomes" id="UP000326380"/>
    </source>
</evidence>
<keyword evidence="2 7" id="KW-0963">Cytoplasm</keyword>
<dbReference type="PANTHER" id="PTHR42891:SF1">
    <property type="entry name" value="D-GLYCERO-BETA-D-MANNO-HEPTOSE-1,7-BISPHOSPHATE 7-PHOSPHATASE"/>
    <property type="match status" value="1"/>
</dbReference>
<dbReference type="InterPro" id="IPR006549">
    <property type="entry name" value="HAD-SF_hydro_IIIA"/>
</dbReference>
<dbReference type="Pfam" id="PF13242">
    <property type="entry name" value="Hydrolase_like"/>
    <property type="match status" value="1"/>
</dbReference>
<feature type="site" description="Stabilizes the phosphoryl group" evidence="9">
    <location>
        <position position="105"/>
    </location>
</feature>
<evidence type="ECO:0000256" key="8">
    <source>
        <dbReference type="PIRSR" id="PIRSR004682-1"/>
    </source>
</evidence>
<dbReference type="Proteomes" id="UP000326380">
    <property type="component" value="Unassembled WGS sequence"/>
</dbReference>
<feature type="active site" description="Proton donor" evidence="8">
    <location>
        <position position="13"/>
    </location>
</feature>
<evidence type="ECO:0000256" key="4">
    <source>
        <dbReference type="ARBA" id="ARBA00022801"/>
    </source>
</evidence>
<keyword evidence="3 10" id="KW-0479">Metal-binding</keyword>
<dbReference type="InterPro" id="IPR004446">
    <property type="entry name" value="Heptose_bisP_phosphatase"/>
</dbReference>
<dbReference type="InterPro" id="IPR006543">
    <property type="entry name" value="Histidinol-phos"/>
</dbReference>
<comment type="cofactor">
    <cofactor evidence="10">
        <name>Mg(2+)</name>
        <dbReference type="ChEBI" id="CHEBI:18420"/>
    </cofactor>
</comment>
<evidence type="ECO:0000256" key="1">
    <source>
        <dbReference type="ARBA" id="ARBA00004496"/>
    </source>
</evidence>
<comment type="similarity">
    <text evidence="7">Belongs to the gmhB family.</text>
</comment>
<keyword evidence="10" id="KW-0460">Magnesium</keyword>
<reference evidence="11 12" key="1">
    <citation type="submission" date="2019-09" db="EMBL/GenBank/DDBJ databases">
        <title>Genome sequence of Hymenobacter sp. M3.</title>
        <authorList>
            <person name="Srinivasan S."/>
        </authorList>
    </citation>
    <scope>NUCLEOTIDE SEQUENCE [LARGE SCALE GENOMIC DNA]</scope>
    <source>
        <strain evidence="11 12">M3</strain>
    </source>
</reference>
<dbReference type="GO" id="GO:0046872">
    <property type="term" value="F:metal ion binding"/>
    <property type="evidence" value="ECO:0007669"/>
    <property type="project" value="UniProtKB-KW"/>
</dbReference>
<accession>A0A7L5A2P9</accession>
<dbReference type="EMBL" id="VTWU01000007">
    <property type="protein sequence ID" value="KAA9327013.1"/>
    <property type="molecule type" value="Genomic_DNA"/>
</dbReference>
<dbReference type="EC" id="3.1.3.-" evidence="7"/>